<sequence length="184" mass="21044">MSNKRANIQISDKPTLINFHSGSEYFGVVQYKGIILTIDGKRYGVLPMIHSIAVVDPETGIRLLQTKMPGWFRFDSSSRVIDHLDRDYIMTEVALLIIQHAKHTEQSDSEEFDVRKKMLEHPDEPVAKIYMHGTNPYIPKGWYDVKFDFERMAAVLITDPPLLLTSEAIDRCVPLDPSKEVNAK</sequence>
<keyword evidence="2" id="KW-1185">Reference proteome</keyword>
<proteinExistence type="predicted"/>
<dbReference type="Proteomes" id="UP001219957">
    <property type="component" value="Chromosome"/>
</dbReference>
<organism evidence="1 2">
    <name type="scientific">Exiguobacterium profundum</name>
    <dbReference type="NCBI Taxonomy" id="307643"/>
    <lineage>
        <taxon>Bacteria</taxon>
        <taxon>Bacillati</taxon>
        <taxon>Bacillota</taxon>
        <taxon>Bacilli</taxon>
        <taxon>Bacillales</taxon>
        <taxon>Bacillales Family XII. Incertae Sedis</taxon>
        <taxon>Exiguobacterium</taxon>
    </lineage>
</organism>
<name>A0ABY8B4Y7_9BACL</name>
<evidence type="ECO:0000313" key="2">
    <source>
        <dbReference type="Proteomes" id="UP001219957"/>
    </source>
</evidence>
<evidence type="ECO:0000313" key="1">
    <source>
        <dbReference type="EMBL" id="WED56158.1"/>
    </source>
</evidence>
<accession>A0ABY8B4Y7</accession>
<reference evidence="1 2" key="1">
    <citation type="submission" date="2022-10" db="EMBL/GenBank/DDBJ databases">
        <title>Complete genome sequence of Exiguobacterium profundum TSS-3 isolated from an extremely saline-alkaline spring located in Ixtapa, Chiapas-Mexico.</title>
        <authorList>
            <person name="Rincon-Rosales R."/>
            <person name="Rogel M.A."/>
            <person name="Rincon-Molina C.I."/>
            <person name="Guerrero G."/>
            <person name="Manzano-Gomez L.A."/>
            <person name="Lopez-Lopez A."/>
            <person name="Rincon Molina F.A."/>
            <person name="Martinez-Romero E."/>
        </authorList>
    </citation>
    <scope>NUCLEOTIDE SEQUENCE [LARGE SCALE GENOMIC DNA]</scope>
    <source>
        <strain evidence="1 2">TSS-3</strain>
    </source>
</reference>
<gene>
    <name evidence="1" type="ORF">OE059_04680</name>
</gene>
<dbReference type="RefSeq" id="WP_275060464.1">
    <property type="nucleotide sequence ID" value="NZ_CP109617.1"/>
</dbReference>
<dbReference type="EMBL" id="CP109617">
    <property type="protein sequence ID" value="WED56158.1"/>
    <property type="molecule type" value="Genomic_DNA"/>
</dbReference>
<protein>
    <submittedName>
        <fullName evidence="1">Uncharacterized protein</fullName>
    </submittedName>
</protein>